<comment type="caution">
    <text evidence="2">The sequence shown here is derived from an EMBL/GenBank/DDBJ whole genome shotgun (WGS) entry which is preliminary data.</text>
</comment>
<reference evidence="2 3" key="1">
    <citation type="journal article" date="2020" name="Antonie Van Leeuwenhoek">
        <title>Stenotrophomonas cyclobalanopsidis sp. nov., isolated from the leaf spot disease of Cyclobalanopsis patelliformis.</title>
        <authorList>
            <person name="Bian D.R."/>
            <person name="Xue H."/>
            <person name="Piao C.G."/>
            <person name="Li Y."/>
        </authorList>
    </citation>
    <scope>NUCLEOTIDE SEQUENCE [LARGE SCALE GENOMIC DNA]</scope>
    <source>
        <strain evidence="2 3">TPQG1-4</strain>
    </source>
</reference>
<feature type="chain" id="PRO_5045355720" evidence="1">
    <location>
        <begin position="24"/>
        <end position="206"/>
    </location>
</feature>
<evidence type="ECO:0000256" key="1">
    <source>
        <dbReference type="SAM" id="SignalP"/>
    </source>
</evidence>
<dbReference type="EMBL" id="VYKI01000012">
    <property type="protein sequence ID" value="KAA8997835.1"/>
    <property type="molecule type" value="Genomic_DNA"/>
</dbReference>
<organism evidence="2 3">
    <name type="scientific">Stenotrophomonas cyclobalanopsidis</name>
    <dbReference type="NCBI Taxonomy" id="2771362"/>
    <lineage>
        <taxon>Bacteria</taxon>
        <taxon>Pseudomonadati</taxon>
        <taxon>Pseudomonadota</taxon>
        <taxon>Gammaproteobacteria</taxon>
        <taxon>Lysobacterales</taxon>
        <taxon>Lysobacteraceae</taxon>
        <taxon>Stenotrophomonas</taxon>
    </lineage>
</organism>
<sequence length="206" mass="22431">MRRRTLPRNAIALLALLSCTAAAADAPALPSLPQVQALMDRMFDEAIAERPASDTSRLLAETLRPRLESLTSCAPAADSAAVDCIVTSSTSIHPRPQLLRFAWVGGQWTLPDQRDVPMPAPSVEQAQALLRARFAMLATQQTDAGERAAYEQAARITQVHAVRNCDLGREAAVFECTVRAGDGTHRGEQTVAFIRMDGRWQEAPTR</sequence>
<keyword evidence="1" id="KW-0732">Signal</keyword>
<dbReference type="Proteomes" id="UP000326367">
    <property type="component" value="Unassembled WGS sequence"/>
</dbReference>
<dbReference type="PROSITE" id="PS51257">
    <property type="entry name" value="PROKAR_LIPOPROTEIN"/>
    <property type="match status" value="1"/>
</dbReference>
<keyword evidence="3" id="KW-1185">Reference proteome</keyword>
<feature type="signal peptide" evidence="1">
    <location>
        <begin position="1"/>
        <end position="23"/>
    </location>
</feature>
<protein>
    <submittedName>
        <fullName evidence="2">Uncharacterized protein</fullName>
    </submittedName>
</protein>
<evidence type="ECO:0000313" key="2">
    <source>
        <dbReference type="EMBL" id="KAA8997835.1"/>
    </source>
</evidence>
<gene>
    <name evidence="2" type="ORF">FJU31_11030</name>
</gene>
<accession>A0ABQ6T051</accession>
<evidence type="ECO:0000313" key="3">
    <source>
        <dbReference type="Proteomes" id="UP000326367"/>
    </source>
</evidence>
<dbReference type="RefSeq" id="WP_150454786.1">
    <property type="nucleotide sequence ID" value="NZ_VYKI01000012.1"/>
</dbReference>
<proteinExistence type="predicted"/>
<name>A0ABQ6T051_9GAMM</name>